<dbReference type="InterPro" id="IPR012677">
    <property type="entry name" value="Nucleotide-bd_a/b_plait_sf"/>
</dbReference>
<evidence type="ECO:0000313" key="5">
    <source>
        <dbReference type="Proteomes" id="UP000324832"/>
    </source>
</evidence>
<keyword evidence="1 2" id="KW-0694">RNA-binding</keyword>
<dbReference type="SUPFAM" id="SSF54928">
    <property type="entry name" value="RNA-binding domain, RBD"/>
    <property type="match status" value="1"/>
</dbReference>
<reference evidence="4 5" key="1">
    <citation type="submission" date="2017-07" db="EMBL/GenBank/DDBJ databases">
        <authorList>
            <person name="Talla V."/>
            <person name="Backstrom N."/>
        </authorList>
    </citation>
    <scope>NUCLEOTIDE SEQUENCE [LARGE SCALE GENOMIC DNA]</scope>
</reference>
<organism evidence="4 5">
    <name type="scientific">Leptidea sinapis</name>
    <dbReference type="NCBI Taxonomy" id="189913"/>
    <lineage>
        <taxon>Eukaryota</taxon>
        <taxon>Metazoa</taxon>
        <taxon>Ecdysozoa</taxon>
        <taxon>Arthropoda</taxon>
        <taxon>Hexapoda</taxon>
        <taxon>Insecta</taxon>
        <taxon>Pterygota</taxon>
        <taxon>Neoptera</taxon>
        <taxon>Endopterygota</taxon>
        <taxon>Lepidoptera</taxon>
        <taxon>Glossata</taxon>
        <taxon>Ditrysia</taxon>
        <taxon>Papilionoidea</taxon>
        <taxon>Pieridae</taxon>
        <taxon>Dismorphiinae</taxon>
        <taxon>Leptidea</taxon>
    </lineage>
</organism>
<dbReference type="Pfam" id="PF00076">
    <property type="entry name" value="RRM_1"/>
    <property type="match status" value="1"/>
</dbReference>
<accession>A0A5E4PNK3</accession>
<dbReference type="Proteomes" id="UP000324832">
    <property type="component" value="Unassembled WGS sequence"/>
</dbReference>
<dbReference type="AlphaFoldDB" id="A0A5E4PNK3"/>
<dbReference type="PROSITE" id="PS50102">
    <property type="entry name" value="RRM"/>
    <property type="match status" value="1"/>
</dbReference>
<evidence type="ECO:0000313" key="4">
    <source>
        <dbReference type="EMBL" id="VVC86547.1"/>
    </source>
</evidence>
<dbReference type="InterPro" id="IPR000504">
    <property type="entry name" value="RRM_dom"/>
</dbReference>
<evidence type="ECO:0000256" key="2">
    <source>
        <dbReference type="PROSITE-ProRule" id="PRU00176"/>
    </source>
</evidence>
<dbReference type="EMBL" id="FZQP02000004">
    <property type="protein sequence ID" value="VVC86547.1"/>
    <property type="molecule type" value="Genomic_DNA"/>
</dbReference>
<dbReference type="Gene3D" id="3.30.70.330">
    <property type="match status" value="1"/>
</dbReference>
<sequence>MIVFILLKAPHAWNGPEPSRNCEVFIGRIPHDCFEDTLVPLFRQAGELFEFRLMINFSGWNRGYAFAMYTTEAEAGNAIRIFNNYMIRPSWQLGNTACFNNILSVILNNSMCSTLAKICDHRKSFSSC</sequence>
<keyword evidence="5" id="KW-1185">Reference proteome</keyword>
<dbReference type="PANTHER" id="PTHR21245">
    <property type="entry name" value="HETEROGENEOUS NUCLEAR RIBONUCLEOPROTEIN"/>
    <property type="match status" value="1"/>
</dbReference>
<dbReference type="SMART" id="SM00360">
    <property type="entry name" value="RRM"/>
    <property type="match status" value="1"/>
</dbReference>
<gene>
    <name evidence="4" type="ORF">LSINAPIS_LOCUS347</name>
</gene>
<proteinExistence type="predicted"/>
<evidence type="ECO:0000259" key="3">
    <source>
        <dbReference type="PROSITE" id="PS50102"/>
    </source>
</evidence>
<dbReference type="InterPro" id="IPR035979">
    <property type="entry name" value="RBD_domain_sf"/>
</dbReference>
<evidence type="ECO:0000256" key="1">
    <source>
        <dbReference type="ARBA" id="ARBA00022884"/>
    </source>
</evidence>
<dbReference type="GO" id="GO:0003723">
    <property type="term" value="F:RNA binding"/>
    <property type="evidence" value="ECO:0007669"/>
    <property type="project" value="UniProtKB-UniRule"/>
</dbReference>
<name>A0A5E4PNK3_9NEOP</name>
<feature type="domain" description="RRM" evidence="3">
    <location>
        <begin position="22"/>
        <end position="110"/>
    </location>
</feature>
<protein>
    <recommendedName>
        <fullName evidence="3">RRM domain-containing protein</fullName>
    </recommendedName>
</protein>